<evidence type="ECO:0000313" key="1">
    <source>
        <dbReference type="EMBL" id="KAK1625493.1"/>
    </source>
</evidence>
<protein>
    <submittedName>
        <fullName evidence="1">Uncharacterized protein</fullName>
    </submittedName>
</protein>
<keyword evidence="2" id="KW-1185">Reference proteome</keyword>
<dbReference type="Proteomes" id="UP001243989">
    <property type="component" value="Unassembled WGS sequence"/>
</dbReference>
<name>A0AAI9ZJ01_9PEZI</name>
<organism evidence="1 2">
    <name type="scientific">Colletotrichum phormii</name>
    <dbReference type="NCBI Taxonomy" id="359342"/>
    <lineage>
        <taxon>Eukaryota</taxon>
        <taxon>Fungi</taxon>
        <taxon>Dikarya</taxon>
        <taxon>Ascomycota</taxon>
        <taxon>Pezizomycotina</taxon>
        <taxon>Sordariomycetes</taxon>
        <taxon>Hypocreomycetidae</taxon>
        <taxon>Glomerellales</taxon>
        <taxon>Glomerellaceae</taxon>
        <taxon>Colletotrichum</taxon>
        <taxon>Colletotrichum acutatum species complex</taxon>
    </lineage>
</organism>
<dbReference type="AlphaFoldDB" id="A0AAI9ZJ01"/>
<comment type="caution">
    <text evidence="1">The sequence shown here is derived from an EMBL/GenBank/DDBJ whole genome shotgun (WGS) entry which is preliminary data.</text>
</comment>
<dbReference type="EMBL" id="JAHMHQ010000020">
    <property type="protein sequence ID" value="KAK1625493.1"/>
    <property type="molecule type" value="Genomic_DNA"/>
</dbReference>
<dbReference type="GeneID" id="85475948"/>
<evidence type="ECO:0000313" key="2">
    <source>
        <dbReference type="Proteomes" id="UP001243989"/>
    </source>
</evidence>
<dbReference type="RefSeq" id="XP_060441488.1">
    <property type="nucleotide sequence ID" value="XM_060591086.1"/>
</dbReference>
<reference evidence="1" key="1">
    <citation type="submission" date="2021-06" db="EMBL/GenBank/DDBJ databases">
        <title>Comparative genomics, transcriptomics and evolutionary studies reveal genomic signatures of adaptation to plant cell wall in hemibiotrophic fungi.</title>
        <authorList>
            <consortium name="DOE Joint Genome Institute"/>
            <person name="Baroncelli R."/>
            <person name="Diaz J.F."/>
            <person name="Benocci T."/>
            <person name="Peng M."/>
            <person name="Battaglia E."/>
            <person name="Haridas S."/>
            <person name="Andreopoulos W."/>
            <person name="Labutti K."/>
            <person name="Pangilinan J."/>
            <person name="Floch G.L."/>
            <person name="Makela M.R."/>
            <person name="Henrissat B."/>
            <person name="Grigoriev I.V."/>
            <person name="Crouch J.A."/>
            <person name="De Vries R.P."/>
            <person name="Sukno S.A."/>
            <person name="Thon M.R."/>
        </authorList>
    </citation>
    <scope>NUCLEOTIDE SEQUENCE</scope>
    <source>
        <strain evidence="1">CBS 102054</strain>
    </source>
</reference>
<sequence length="81" mass="8237">MFPGVPPMPLLASIGVGVDVAVVCAGDVVCDGDVVTVAIVVVTCKVVCILASSRLSMSEMTGAMSSYVDVADREGIGRFVC</sequence>
<gene>
    <name evidence="1" type="ORF">BDP81DRAFT_435923</name>
</gene>
<proteinExistence type="predicted"/>
<accession>A0AAI9ZJ01</accession>